<dbReference type="EMBL" id="BMPG01000004">
    <property type="protein sequence ID" value="GGL68558.1"/>
    <property type="molecule type" value="Genomic_DNA"/>
</dbReference>
<feature type="domain" description="HVO-0163 N-terminal HTH" evidence="1">
    <location>
        <begin position="2"/>
        <end position="71"/>
    </location>
</feature>
<dbReference type="InterPro" id="IPR036390">
    <property type="entry name" value="WH_DNA-bd_sf"/>
</dbReference>
<dbReference type="PANTHER" id="PTHR36216:SF1">
    <property type="entry name" value="HTH ARSR-TYPE DOMAIN-CONTAINING PROTEIN"/>
    <property type="match status" value="1"/>
</dbReference>
<dbReference type="Pfam" id="PF24266">
    <property type="entry name" value="HTH_HVO_0163_N"/>
    <property type="match status" value="1"/>
</dbReference>
<proteinExistence type="predicted"/>
<dbReference type="Pfam" id="PF12840">
    <property type="entry name" value="HTH_20"/>
    <property type="match status" value="1"/>
</dbReference>
<name>A0A830FEW0_9EURY</name>
<dbReference type="InterPro" id="IPR011991">
    <property type="entry name" value="ArsR-like_HTH"/>
</dbReference>
<keyword evidence="3" id="KW-1185">Reference proteome</keyword>
<dbReference type="Proteomes" id="UP000607197">
    <property type="component" value="Unassembled WGS sequence"/>
</dbReference>
<reference evidence="2" key="1">
    <citation type="journal article" date="2014" name="Int. J. Syst. Evol. Microbiol.">
        <title>Complete genome sequence of Corynebacterium casei LMG S-19264T (=DSM 44701T), isolated from a smear-ripened cheese.</title>
        <authorList>
            <consortium name="US DOE Joint Genome Institute (JGI-PGF)"/>
            <person name="Walter F."/>
            <person name="Albersmeier A."/>
            <person name="Kalinowski J."/>
            <person name="Ruckert C."/>
        </authorList>
    </citation>
    <scope>NUCLEOTIDE SEQUENCE</scope>
    <source>
        <strain evidence="2">JCM 19596</strain>
    </source>
</reference>
<dbReference type="RefSeq" id="WP_188980042.1">
    <property type="nucleotide sequence ID" value="NZ_BMPG01000004.1"/>
</dbReference>
<evidence type="ECO:0000259" key="1">
    <source>
        <dbReference type="Pfam" id="PF24266"/>
    </source>
</evidence>
<evidence type="ECO:0000313" key="3">
    <source>
        <dbReference type="Proteomes" id="UP000607197"/>
    </source>
</evidence>
<protein>
    <recommendedName>
        <fullName evidence="1">HVO-0163 N-terminal HTH domain-containing protein</fullName>
    </recommendedName>
</protein>
<sequence>MTEQRPRIESYVAEHPGVHFSALADALDLANGQAQYHLHRLVKTDEVERAEFYGRTHYYPPDCPSWDRAALALARRETARDVLLVLLDGPASPSDVAARIDVARSTLEHHLDHLTTHDIVRKDRGDAGRVTLRLVHPDETRRVLETVDPSLAERFVDRFIRLVDNALDP</sequence>
<dbReference type="OrthoDB" id="28610at2157"/>
<evidence type="ECO:0000313" key="2">
    <source>
        <dbReference type="EMBL" id="GGL68558.1"/>
    </source>
</evidence>
<reference evidence="2" key="2">
    <citation type="submission" date="2020-09" db="EMBL/GenBank/DDBJ databases">
        <authorList>
            <person name="Sun Q."/>
            <person name="Ohkuma M."/>
        </authorList>
    </citation>
    <scope>NUCLEOTIDE SEQUENCE</scope>
    <source>
        <strain evidence="2">JCM 19596</strain>
    </source>
</reference>
<dbReference type="Gene3D" id="1.10.10.10">
    <property type="entry name" value="Winged helix-like DNA-binding domain superfamily/Winged helix DNA-binding domain"/>
    <property type="match status" value="2"/>
</dbReference>
<gene>
    <name evidence="2" type="ORF">GCM10009039_28200</name>
</gene>
<dbReference type="InterPro" id="IPR056504">
    <property type="entry name" value="HTH_HVO_0163_N"/>
</dbReference>
<dbReference type="InterPro" id="IPR036388">
    <property type="entry name" value="WH-like_DNA-bd_sf"/>
</dbReference>
<accession>A0A830FEW0</accession>
<dbReference type="SUPFAM" id="SSF46785">
    <property type="entry name" value="Winged helix' DNA-binding domain"/>
    <property type="match status" value="2"/>
</dbReference>
<dbReference type="PANTHER" id="PTHR36216">
    <property type="entry name" value="TRANSCRIPTIONAL REGULATOR, TRMB"/>
    <property type="match status" value="1"/>
</dbReference>
<dbReference type="AlphaFoldDB" id="A0A830FEW0"/>
<dbReference type="CDD" id="cd00090">
    <property type="entry name" value="HTH_ARSR"/>
    <property type="match status" value="1"/>
</dbReference>
<comment type="caution">
    <text evidence="2">The sequence shown here is derived from an EMBL/GenBank/DDBJ whole genome shotgun (WGS) entry which is preliminary data.</text>
</comment>
<organism evidence="2 3">
    <name type="scientific">Halocalculus aciditolerans</name>
    <dbReference type="NCBI Taxonomy" id="1383812"/>
    <lineage>
        <taxon>Archaea</taxon>
        <taxon>Methanobacteriati</taxon>
        <taxon>Methanobacteriota</taxon>
        <taxon>Stenosarchaea group</taxon>
        <taxon>Halobacteria</taxon>
        <taxon>Halobacteriales</taxon>
        <taxon>Halobacteriaceae</taxon>
        <taxon>Halocalculus</taxon>
    </lineage>
</organism>